<protein>
    <submittedName>
        <fullName evidence="3">Keratin</fullName>
    </submittedName>
</protein>
<evidence type="ECO:0000256" key="2">
    <source>
        <dbReference type="SAM" id="Phobius"/>
    </source>
</evidence>
<proteinExistence type="predicted"/>
<evidence type="ECO:0000313" key="4">
    <source>
        <dbReference type="Proteomes" id="UP000327157"/>
    </source>
</evidence>
<feature type="compositionally biased region" description="Gly residues" evidence="1">
    <location>
        <begin position="93"/>
        <end position="103"/>
    </location>
</feature>
<evidence type="ECO:0000256" key="1">
    <source>
        <dbReference type="SAM" id="MobiDB-lite"/>
    </source>
</evidence>
<feature type="transmembrane region" description="Helical" evidence="2">
    <location>
        <begin position="172"/>
        <end position="190"/>
    </location>
</feature>
<reference evidence="4" key="2">
    <citation type="submission" date="2019-10" db="EMBL/GenBank/DDBJ databases">
        <title>A de novo genome assembly of a pear dwarfing rootstock.</title>
        <authorList>
            <person name="Wang F."/>
            <person name="Wang J."/>
            <person name="Li S."/>
            <person name="Zhang Y."/>
            <person name="Fang M."/>
            <person name="Ma L."/>
            <person name="Zhao Y."/>
            <person name="Jiang S."/>
        </authorList>
    </citation>
    <scope>NUCLEOTIDE SEQUENCE [LARGE SCALE GENOMIC DNA]</scope>
</reference>
<gene>
    <name evidence="3" type="ORF">D8674_021828</name>
</gene>
<keyword evidence="4" id="KW-1185">Reference proteome</keyword>
<comment type="caution">
    <text evidence="3">The sequence shown here is derived from an EMBL/GenBank/DDBJ whole genome shotgun (WGS) entry which is preliminary data.</text>
</comment>
<sequence>MADLCISQSSIFLIRPKIGAFHNIAFSLPLADGGARRLQHNNSLTFHGFEASRGLSYTTSIQKLGVVSDTKTTTIFTVDSGIKDIGIELVAGGGGGGGGGGDNSEGKGEGEEGPEEIKKKGRARRTRRDQEERDKIIGLFFVSSYLPLSLSNYKVLTLYIMLLCMPSSNTTLYINVFSILTLHVTHLYALRLHIILIRFLTL</sequence>
<feature type="region of interest" description="Disordered" evidence="1">
    <location>
        <begin position="93"/>
        <end position="128"/>
    </location>
</feature>
<keyword evidence="2" id="KW-0812">Transmembrane</keyword>
<feature type="compositionally biased region" description="Basic and acidic residues" evidence="1">
    <location>
        <begin position="104"/>
        <end position="118"/>
    </location>
</feature>
<feature type="transmembrane region" description="Helical" evidence="2">
    <location>
        <begin position="136"/>
        <end position="160"/>
    </location>
</feature>
<dbReference type="Proteomes" id="UP000327157">
    <property type="component" value="Chromosome 3"/>
</dbReference>
<reference evidence="3 4" key="3">
    <citation type="submission" date="2019-11" db="EMBL/GenBank/DDBJ databases">
        <title>A de novo genome assembly of a pear dwarfing rootstock.</title>
        <authorList>
            <person name="Wang F."/>
            <person name="Wang J."/>
            <person name="Li S."/>
            <person name="Zhang Y."/>
            <person name="Fang M."/>
            <person name="Ma L."/>
            <person name="Zhao Y."/>
            <person name="Jiang S."/>
        </authorList>
    </citation>
    <scope>NUCLEOTIDE SEQUENCE [LARGE SCALE GENOMIC DNA]</scope>
    <source>
        <strain evidence="3">S2</strain>
        <tissue evidence="3">Leaf</tissue>
    </source>
</reference>
<evidence type="ECO:0000313" key="3">
    <source>
        <dbReference type="EMBL" id="KAB2615240.1"/>
    </source>
</evidence>
<name>A0A5N5GPS6_9ROSA</name>
<accession>A0A5N5GPS6</accession>
<dbReference type="AlphaFoldDB" id="A0A5N5GPS6"/>
<dbReference type="EMBL" id="SMOL01000402">
    <property type="protein sequence ID" value="KAB2615240.1"/>
    <property type="molecule type" value="Genomic_DNA"/>
</dbReference>
<keyword evidence="2" id="KW-0472">Membrane</keyword>
<keyword evidence="2" id="KW-1133">Transmembrane helix</keyword>
<organism evidence="3 4">
    <name type="scientific">Pyrus ussuriensis x Pyrus communis</name>
    <dbReference type="NCBI Taxonomy" id="2448454"/>
    <lineage>
        <taxon>Eukaryota</taxon>
        <taxon>Viridiplantae</taxon>
        <taxon>Streptophyta</taxon>
        <taxon>Embryophyta</taxon>
        <taxon>Tracheophyta</taxon>
        <taxon>Spermatophyta</taxon>
        <taxon>Magnoliopsida</taxon>
        <taxon>eudicotyledons</taxon>
        <taxon>Gunneridae</taxon>
        <taxon>Pentapetalae</taxon>
        <taxon>rosids</taxon>
        <taxon>fabids</taxon>
        <taxon>Rosales</taxon>
        <taxon>Rosaceae</taxon>
        <taxon>Amygdaloideae</taxon>
        <taxon>Maleae</taxon>
        <taxon>Pyrus</taxon>
    </lineage>
</organism>
<reference evidence="3 4" key="1">
    <citation type="submission" date="2019-09" db="EMBL/GenBank/DDBJ databases">
        <authorList>
            <person name="Ou C."/>
        </authorList>
    </citation>
    <scope>NUCLEOTIDE SEQUENCE [LARGE SCALE GENOMIC DNA]</scope>
    <source>
        <strain evidence="3">S2</strain>
        <tissue evidence="3">Leaf</tissue>
    </source>
</reference>
<dbReference type="OrthoDB" id="5620at2759"/>